<dbReference type="GO" id="GO:0009725">
    <property type="term" value="P:response to hormone"/>
    <property type="evidence" value="ECO:0007669"/>
    <property type="project" value="InterPro"/>
</dbReference>
<dbReference type="AlphaFoldDB" id="A0AAD2A998"/>
<evidence type="ECO:0000256" key="5">
    <source>
        <dbReference type="ARBA" id="ARBA00023242"/>
    </source>
</evidence>
<dbReference type="Pfam" id="PF02362">
    <property type="entry name" value="B3"/>
    <property type="match status" value="1"/>
</dbReference>
<gene>
    <name evidence="8" type="ORF">FPE_LOCUS31494</name>
</gene>
<dbReference type="InterPro" id="IPR003340">
    <property type="entry name" value="B3_DNA-bd"/>
</dbReference>
<feature type="domain" description="TF-B3" evidence="7">
    <location>
        <begin position="1"/>
        <end position="73"/>
    </location>
</feature>
<organism evidence="8 9">
    <name type="scientific">Fraxinus pennsylvanica</name>
    <dbReference type="NCBI Taxonomy" id="56036"/>
    <lineage>
        <taxon>Eukaryota</taxon>
        <taxon>Viridiplantae</taxon>
        <taxon>Streptophyta</taxon>
        <taxon>Embryophyta</taxon>
        <taxon>Tracheophyta</taxon>
        <taxon>Spermatophyta</taxon>
        <taxon>Magnoliopsida</taxon>
        <taxon>eudicotyledons</taxon>
        <taxon>Gunneridae</taxon>
        <taxon>Pentapetalae</taxon>
        <taxon>asterids</taxon>
        <taxon>lamiids</taxon>
        <taxon>Lamiales</taxon>
        <taxon>Oleaceae</taxon>
        <taxon>Oleeae</taxon>
        <taxon>Fraxinus</taxon>
    </lineage>
</organism>
<dbReference type="PROSITE" id="PS50863">
    <property type="entry name" value="B3"/>
    <property type="match status" value="1"/>
</dbReference>
<name>A0AAD2A998_9LAMI</name>
<dbReference type="PANTHER" id="PTHR31384:SF160">
    <property type="entry name" value="AUXIN RESPONSE FACTOR 16"/>
    <property type="match status" value="1"/>
</dbReference>
<keyword evidence="3" id="KW-0238">DNA-binding</keyword>
<protein>
    <recommendedName>
        <fullName evidence="7">TF-B3 domain-containing protein</fullName>
    </recommendedName>
</protein>
<keyword evidence="2" id="KW-0805">Transcription regulation</keyword>
<accession>A0AAD2A998</accession>
<feature type="region of interest" description="Disordered" evidence="6">
    <location>
        <begin position="109"/>
        <end position="128"/>
    </location>
</feature>
<keyword evidence="5" id="KW-0539">Nucleus</keyword>
<keyword evidence="9" id="KW-1185">Reference proteome</keyword>
<evidence type="ECO:0000256" key="4">
    <source>
        <dbReference type="ARBA" id="ARBA00023163"/>
    </source>
</evidence>
<dbReference type="CDD" id="cd10017">
    <property type="entry name" value="B3_DNA"/>
    <property type="match status" value="1"/>
</dbReference>
<evidence type="ECO:0000259" key="7">
    <source>
        <dbReference type="PROSITE" id="PS50863"/>
    </source>
</evidence>
<dbReference type="GO" id="GO:0005634">
    <property type="term" value="C:nucleus"/>
    <property type="evidence" value="ECO:0007669"/>
    <property type="project" value="UniProtKB-SubCell"/>
</dbReference>
<evidence type="ECO:0000256" key="1">
    <source>
        <dbReference type="ARBA" id="ARBA00004123"/>
    </source>
</evidence>
<dbReference type="Proteomes" id="UP000834106">
    <property type="component" value="Chromosome 20"/>
</dbReference>
<dbReference type="Gene3D" id="2.40.330.10">
    <property type="entry name" value="DNA-binding pseudobarrel domain"/>
    <property type="match status" value="1"/>
</dbReference>
<sequence length="128" mass="14354">MQTIVGGSQSQEAKDVHGKTWKFRHIYRGTLRRHLLTTGWSIFVNQKKLVAEDSIVFLRAENGDLCIRIRRAKRSVGFGGHKTQSGWNSNGAGNFWGFSGYMRDISPAPKPPKAWKTKSGSPNFSSMN</sequence>
<proteinExistence type="predicted"/>
<keyword evidence="4" id="KW-0804">Transcription</keyword>
<reference evidence="8" key="1">
    <citation type="submission" date="2023-05" db="EMBL/GenBank/DDBJ databases">
        <authorList>
            <person name="Huff M."/>
        </authorList>
    </citation>
    <scope>NUCLEOTIDE SEQUENCE</scope>
</reference>
<dbReference type="GO" id="GO:0003677">
    <property type="term" value="F:DNA binding"/>
    <property type="evidence" value="ECO:0007669"/>
    <property type="project" value="UniProtKB-KW"/>
</dbReference>
<evidence type="ECO:0000256" key="3">
    <source>
        <dbReference type="ARBA" id="ARBA00023125"/>
    </source>
</evidence>
<dbReference type="GO" id="GO:0006355">
    <property type="term" value="P:regulation of DNA-templated transcription"/>
    <property type="evidence" value="ECO:0007669"/>
    <property type="project" value="InterPro"/>
</dbReference>
<evidence type="ECO:0000313" key="9">
    <source>
        <dbReference type="Proteomes" id="UP000834106"/>
    </source>
</evidence>
<feature type="compositionally biased region" description="Polar residues" evidence="6">
    <location>
        <begin position="119"/>
        <end position="128"/>
    </location>
</feature>
<dbReference type="InterPro" id="IPR044835">
    <property type="entry name" value="ARF_plant"/>
</dbReference>
<dbReference type="SUPFAM" id="SSF101936">
    <property type="entry name" value="DNA-binding pseudobarrel domain"/>
    <property type="match status" value="1"/>
</dbReference>
<evidence type="ECO:0000256" key="2">
    <source>
        <dbReference type="ARBA" id="ARBA00023015"/>
    </source>
</evidence>
<dbReference type="PANTHER" id="PTHR31384">
    <property type="entry name" value="AUXIN RESPONSE FACTOR 4-RELATED"/>
    <property type="match status" value="1"/>
</dbReference>
<evidence type="ECO:0000313" key="8">
    <source>
        <dbReference type="EMBL" id="CAI9784064.1"/>
    </source>
</evidence>
<comment type="subcellular location">
    <subcellularLocation>
        <location evidence="1">Nucleus</location>
    </subcellularLocation>
</comment>
<dbReference type="InterPro" id="IPR015300">
    <property type="entry name" value="DNA-bd_pseudobarrel_sf"/>
</dbReference>
<dbReference type="EMBL" id="OU503055">
    <property type="protein sequence ID" value="CAI9784064.1"/>
    <property type="molecule type" value="Genomic_DNA"/>
</dbReference>
<evidence type="ECO:0000256" key="6">
    <source>
        <dbReference type="SAM" id="MobiDB-lite"/>
    </source>
</evidence>